<evidence type="ECO:0000256" key="2">
    <source>
        <dbReference type="SAM" id="Phobius"/>
    </source>
</evidence>
<dbReference type="Pfam" id="PF05145">
    <property type="entry name" value="AbrB"/>
    <property type="match status" value="1"/>
</dbReference>
<dbReference type="InterPro" id="IPR007820">
    <property type="entry name" value="AbrB_fam"/>
</dbReference>
<evidence type="ECO:0000256" key="1">
    <source>
        <dbReference type="SAM" id="MobiDB-lite"/>
    </source>
</evidence>
<sequence length="380" mass="39373">MAARPAPPDPAGEGEESPVSSPSPAPKPSWPAAGLRLVGTYAVATAAGYVASLIHVPLPWMLGPLFVCGLLNVSGVPLRAGPHLREIGQVIVGLAIGMRFTPHLLLVSLELLPAMLVATLYIIIATFIGALIMRPLARIDPTTAFFATAAGGMADMAVVAAARGGDTNAVSIVHALRVTTVVSLVPFMVFAFGEAGNVNTVDPAASHDLLLLALGLVIAYLGAQALRPTVIPNPWLLGSLLPSAALGASGLMNVAVPGILIIAAQVMIGVWLSMRFRRDLFVRLPRVAASGLLIGVLLIAAAAIGAEVLSLATGLPLTTSFLALAPAAITEMVLTAKAMHADAELVTAFHIVRIAVISSTILIVFRVYRFVLRSHYESGV</sequence>
<keyword evidence="2" id="KW-0472">Membrane</keyword>
<feature type="transmembrane region" description="Helical" evidence="2">
    <location>
        <begin position="205"/>
        <end position="226"/>
    </location>
</feature>
<dbReference type="PIRSF" id="PIRSF038991">
    <property type="entry name" value="Protein_AbrB"/>
    <property type="match status" value="1"/>
</dbReference>
<feature type="transmembrane region" description="Helical" evidence="2">
    <location>
        <begin position="246"/>
        <end position="272"/>
    </location>
</feature>
<evidence type="ECO:0000313" key="3">
    <source>
        <dbReference type="EMBL" id="MDQ0348040.1"/>
    </source>
</evidence>
<protein>
    <submittedName>
        <fullName evidence="3">Membrane AbrB-like protein</fullName>
    </submittedName>
</protein>
<dbReference type="RefSeq" id="WP_307060730.1">
    <property type="nucleotide sequence ID" value="NZ_JAUSUH010000004.1"/>
</dbReference>
<name>A0ABU0DIF7_9HYPH</name>
<dbReference type="EMBL" id="JAUSUH010000004">
    <property type="protein sequence ID" value="MDQ0348040.1"/>
    <property type="molecule type" value="Genomic_DNA"/>
</dbReference>
<feature type="transmembrane region" description="Helical" evidence="2">
    <location>
        <begin position="346"/>
        <end position="368"/>
    </location>
</feature>
<feature type="transmembrane region" description="Helical" evidence="2">
    <location>
        <begin position="284"/>
        <end position="305"/>
    </location>
</feature>
<accession>A0ABU0DIF7</accession>
<organism evidence="3 4">
    <name type="scientific">Ancylobacter vacuolatus</name>
    <dbReference type="NCBI Taxonomy" id="223389"/>
    <lineage>
        <taxon>Bacteria</taxon>
        <taxon>Pseudomonadati</taxon>
        <taxon>Pseudomonadota</taxon>
        <taxon>Alphaproteobacteria</taxon>
        <taxon>Hyphomicrobiales</taxon>
        <taxon>Xanthobacteraceae</taxon>
        <taxon>Ancylobacter</taxon>
    </lineage>
</organism>
<feature type="transmembrane region" description="Helical" evidence="2">
    <location>
        <begin position="33"/>
        <end position="54"/>
    </location>
</feature>
<gene>
    <name evidence="3" type="ORF">J2S76_002467</name>
</gene>
<dbReference type="PANTHER" id="PTHR38457:SF1">
    <property type="entry name" value="REGULATOR ABRB-RELATED"/>
    <property type="match status" value="1"/>
</dbReference>
<dbReference type="NCBIfam" id="TIGR03082">
    <property type="entry name" value="Gneg_AbrB_dup"/>
    <property type="match status" value="1"/>
</dbReference>
<keyword evidence="4" id="KW-1185">Reference proteome</keyword>
<feature type="transmembrane region" description="Helical" evidence="2">
    <location>
        <begin position="144"/>
        <end position="162"/>
    </location>
</feature>
<dbReference type="PANTHER" id="PTHR38457">
    <property type="entry name" value="REGULATOR ABRB-RELATED"/>
    <property type="match status" value="1"/>
</dbReference>
<feature type="compositionally biased region" description="Pro residues" evidence="1">
    <location>
        <begin position="1"/>
        <end position="10"/>
    </location>
</feature>
<proteinExistence type="predicted"/>
<dbReference type="InterPro" id="IPR017516">
    <property type="entry name" value="AbrB_dup"/>
</dbReference>
<feature type="transmembrane region" description="Helical" evidence="2">
    <location>
        <begin position="174"/>
        <end position="193"/>
    </location>
</feature>
<feature type="region of interest" description="Disordered" evidence="1">
    <location>
        <begin position="1"/>
        <end position="27"/>
    </location>
</feature>
<keyword evidence="2" id="KW-0812">Transmembrane</keyword>
<dbReference type="Proteomes" id="UP001238467">
    <property type="component" value="Unassembled WGS sequence"/>
</dbReference>
<comment type="caution">
    <text evidence="3">The sequence shown here is derived from an EMBL/GenBank/DDBJ whole genome shotgun (WGS) entry which is preliminary data.</text>
</comment>
<evidence type="ECO:0000313" key="4">
    <source>
        <dbReference type="Proteomes" id="UP001238467"/>
    </source>
</evidence>
<reference evidence="3 4" key="1">
    <citation type="submission" date="2023-07" db="EMBL/GenBank/DDBJ databases">
        <title>Genomic Encyclopedia of Type Strains, Phase IV (KMG-IV): sequencing the most valuable type-strain genomes for metagenomic binning, comparative biology and taxonomic classification.</title>
        <authorList>
            <person name="Goeker M."/>
        </authorList>
    </citation>
    <scope>NUCLEOTIDE SEQUENCE [LARGE SCALE GENOMIC DNA]</scope>
    <source>
        <strain evidence="3 4">DSM 1277</strain>
    </source>
</reference>
<feature type="transmembrane region" description="Helical" evidence="2">
    <location>
        <begin position="111"/>
        <end position="132"/>
    </location>
</feature>
<feature type="transmembrane region" description="Helical" evidence="2">
    <location>
        <begin position="60"/>
        <end position="80"/>
    </location>
</feature>
<keyword evidence="2" id="KW-1133">Transmembrane helix</keyword>